<feature type="signal peptide" evidence="2">
    <location>
        <begin position="1"/>
        <end position="31"/>
    </location>
</feature>
<dbReference type="CDD" id="cd02980">
    <property type="entry name" value="TRX_Fd_family"/>
    <property type="match status" value="1"/>
</dbReference>
<feature type="compositionally biased region" description="Basic and acidic residues" evidence="1">
    <location>
        <begin position="151"/>
        <end position="161"/>
    </location>
</feature>
<reference evidence="3 4" key="1">
    <citation type="submission" date="2019-01" db="EMBL/GenBank/DDBJ databases">
        <authorList>
            <person name="Ferrante I. M."/>
        </authorList>
    </citation>
    <scope>NUCLEOTIDE SEQUENCE [LARGE SCALE GENOMIC DNA]</scope>
    <source>
        <strain evidence="3 4">B856</strain>
    </source>
</reference>
<dbReference type="EMBL" id="CAACVS010000247">
    <property type="protein sequence ID" value="VEU39982.1"/>
    <property type="molecule type" value="Genomic_DNA"/>
</dbReference>
<feature type="region of interest" description="Disordered" evidence="1">
    <location>
        <begin position="144"/>
        <end position="167"/>
    </location>
</feature>
<feature type="chain" id="PRO_5019534182" evidence="2">
    <location>
        <begin position="32"/>
        <end position="167"/>
    </location>
</feature>
<keyword evidence="4" id="KW-1185">Reference proteome</keyword>
<accession>A0A448ZD64</accession>
<dbReference type="SUPFAM" id="SSF52833">
    <property type="entry name" value="Thioredoxin-like"/>
    <property type="match status" value="1"/>
</dbReference>
<gene>
    <name evidence="3" type="ORF">PSNMU_V1.4_AUG-EV-PASAV3_0068600</name>
</gene>
<dbReference type="OrthoDB" id="45162at2759"/>
<protein>
    <submittedName>
        <fullName evidence="3">Uncharacterized protein</fullName>
    </submittedName>
</protein>
<evidence type="ECO:0000256" key="2">
    <source>
        <dbReference type="SAM" id="SignalP"/>
    </source>
</evidence>
<evidence type="ECO:0000313" key="3">
    <source>
        <dbReference type="EMBL" id="VEU39982.1"/>
    </source>
</evidence>
<organism evidence="3 4">
    <name type="scientific">Pseudo-nitzschia multistriata</name>
    <dbReference type="NCBI Taxonomy" id="183589"/>
    <lineage>
        <taxon>Eukaryota</taxon>
        <taxon>Sar</taxon>
        <taxon>Stramenopiles</taxon>
        <taxon>Ochrophyta</taxon>
        <taxon>Bacillariophyta</taxon>
        <taxon>Bacillariophyceae</taxon>
        <taxon>Bacillariophycidae</taxon>
        <taxon>Bacillariales</taxon>
        <taxon>Bacillariaceae</taxon>
        <taxon>Pseudo-nitzschia</taxon>
    </lineage>
</organism>
<proteinExistence type="predicted"/>
<evidence type="ECO:0000313" key="4">
    <source>
        <dbReference type="Proteomes" id="UP000291116"/>
    </source>
</evidence>
<dbReference type="Gene3D" id="3.40.30.10">
    <property type="entry name" value="Glutaredoxin"/>
    <property type="match status" value="1"/>
</dbReference>
<evidence type="ECO:0000256" key="1">
    <source>
        <dbReference type="SAM" id="MobiDB-lite"/>
    </source>
</evidence>
<keyword evidence="2" id="KW-0732">Signal</keyword>
<dbReference type="AlphaFoldDB" id="A0A448ZD64"/>
<dbReference type="Proteomes" id="UP000291116">
    <property type="component" value="Unassembled WGS sequence"/>
</dbReference>
<sequence length="167" mass="17554">MNRSIPSTTILARAACLLVACSVLSDSLVSALSSPSSLKIRVCQGSGCLGKCRGAFDPLESFEKLAAGTGDSDGIRLEETFCMNQCKRGPNVRMINADNGNVLVFDDAMNETEAGRKAFQGVSNDGRVEHLWGIANQLLAKGASGSPMEGVAEKGSADKLNDIMPTK</sequence>
<name>A0A448ZD64_9STRA</name>
<dbReference type="InterPro" id="IPR036249">
    <property type="entry name" value="Thioredoxin-like_sf"/>
</dbReference>